<accession>A0A2W1LG51</accession>
<organism evidence="3 4">
    <name type="scientific">Paenibacillus sambharensis</name>
    <dbReference type="NCBI Taxonomy" id="1803190"/>
    <lineage>
        <taxon>Bacteria</taxon>
        <taxon>Bacillati</taxon>
        <taxon>Bacillota</taxon>
        <taxon>Bacilli</taxon>
        <taxon>Bacillales</taxon>
        <taxon>Paenibacillaceae</taxon>
        <taxon>Paenibacillus</taxon>
    </lineage>
</organism>
<feature type="transmembrane region" description="Helical" evidence="1">
    <location>
        <begin position="33"/>
        <end position="52"/>
    </location>
</feature>
<dbReference type="Proteomes" id="UP000249522">
    <property type="component" value="Unassembled WGS sequence"/>
</dbReference>
<sequence length="412" mass="46259">MDTARTMVMRWRLTALIYVCCSLYLLFQGGKSSFMIFCMVNVLILYLVLGRYSGIAHVKGSRSISGVGGSNDNVLTSGTRLDVKLAVRIPGFWPIPYVLVHDRLQRQNGQSMQFESSFVPDMKRMGTVRYSTPPLQRGRYTFTSSECVTRDIFGLFEHKGTFQSELSFTVLPQTVPIRNWSLLRYGLRGPYANAAVSRSAKETTQLNGVRDYHYGDRLSRVHWNATAKTGEWKSKEFERESVPRTVVVLDRCAAAYNSAEQFELAVSAAASLFEYGMRRETAMGLVSLGATADGYQPRSNTDQRKAIMNHLVIVQADGQAGLYRSLREASAMLPSGSSVILVTPQEGEEAIRSMQWLDRTGMTPVMLHVRGSDPVSRRGQQEWQQMLRLRGWPVYQIRQLQELPAVLEGGAV</sequence>
<protein>
    <submittedName>
        <fullName evidence="3">DUF58 domain-containing protein</fullName>
    </submittedName>
</protein>
<evidence type="ECO:0000259" key="2">
    <source>
        <dbReference type="Pfam" id="PF01882"/>
    </source>
</evidence>
<evidence type="ECO:0000313" key="4">
    <source>
        <dbReference type="Proteomes" id="UP000249522"/>
    </source>
</evidence>
<dbReference type="EMBL" id="QKRB01000055">
    <property type="protein sequence ID" value="PZD93985.1"/>
    <property type="molecule type" value="Genomic_DNA"/>
</dbReference>
<dbReference type="PANTHER" id="PTHR34351">
    <property type="entry name" value="SLR1927 PROTEIN-RELATED"/>
    <property type="match status" value="1"/>
</dbReference>
<dbReference type="PANTHER" id="PTHR34351:SF2">
    <property type="entry name" value="DUF58 DOMAIN-CONTAINING PROTEIN"/>
    <property type="match status" value="1"/>
</dbReference>
<evidence type="ECO:0000256" key="1">
    <source>
        <dbReference type="SAM" id="Phobius"/>
    </source>
</evidence>
<dbReference type="AlphaFoldDB" id="A0A2W1LG51"/>
<feature type="transmembrane region" description="Helical" evidence="1">
    <location>
        <begin position="9"/>
        <end position="27"/>
    </location>
</feature>
<keyword evidence="1" id="KW-0812">Transmembrane</keyword>
<keyword evidence="1" id="KW-0472">Membrane</keyword>
<proteinExistence type="predicted"/>
<reference evidence="3 4" key="1">
    <citation type="submission" date="2018-06" db="EMBL/GenBank/DDBJ databases">
        <title>Paenibacillus imtechensis sp. nov.</title>
        <authorList>
            <person name="Pinnaka A.K."/>
            <person name="Singh H."/>
            <person name="Kaur M."/>
        </authorList>
    </citation>
    <scope>NUCLEOTIDE SEQUENCE [LARGE SCALE GENOMIC DNA]</scope>
    <source>
        <strain evidence="3 4">SMB1</strain>
    </source>
</reference>
<dbReference type="OrthoDB" id="140416at2"/>
<evidence type="ECO:0000313" key="3">
    <source>
        <dbReference type="EMBL" id="PZD93985.1"/>
    </source>
</evidence>
<dbReference type="RefSeq" id="WP_111148794.1">
    <property type="nucleotide sequence ID" value="NZ_QKRB01000055.1"/>
</dbReference>
<gene>
    <name evidence="3" type="ORF">DNH61_21095</name>
</gene>
<dbReference type="Pfam" id="PF01882">
    <property type="entry name" value="DUF58"/>
    <property type="match status" value="1"/>
</dbReference>
<dbReference type="InterPro" id="IPR002881">
    <property type="entry name" value="DUF58"/>
</dbReference>
<keyword evidence="1" id="KW-1133">Transmembrane helix</keyword>
<name>A0A2W1LG51_9BACL</name>
<feature type="domain" description="DUF58" evidence="2">
    <location>
        <begin position="209"/>
        <end position="312"/>
    </location>
</feature>
<comment type="caution">
    <text evidence="3">The sequence shown here is derived from an EMBL/GenBank/DDBJ whole genome shotgun (WGS) entry which is preliminary data.</text>
</comment>
<keyword evidence="4" id="KW-1185">Reference proteome</keyword>